<reference evidence="2 3" key="1">
    <citation type="submission" date="2018-11" db="EMBL/GenBank/DDBJ databases">
        <authorList>
            <consortium name="Pathogen Informatics"/>
        </authorList>
    </citation>
    <scope>NUCLEOTIDE SEQUENCE [LARGE SCALE GENOMIC DNA]</scope>
    <source>
        <strain evidence="2 3">Zambia</strain>
    </source>
</reference>
<dbReference type="AlphaFoldDB" id="A0A183LSI8"/>
<evidence type="ECO:0000313" key="2">
    <source>
        <dbReference type="EMBL" id="VDO72919.1"/>
    </source>
</evidence>
<feature type="compositionally biased region" description="Low complexity" evidence="1">
    <location>
        <begin position="55"/>
        <end position="68"/>
    </location>
</feature>
<feature type="region of interest" description="Disordered" evidence="1">
    <location>
        <begin position="1"/>
        <end position="22"/>
    </location>
</feature>
<proteinExistence type="predicted"/>
<gene>
    <name evidence="2" type="ORF">SMRZ_LOCUS6763</name>
</gene>
<organism evidence="2 3">
    <name type="scientific">Schistosoma margrebowiei</name>
    <dbReference type="NCBI Taxonomy" id="48269"/>
    <lineage>
        <taxon>Eukaryota</taxon>
        <taxon>Metazoa</taxon>
        <taxon>Spiralia</taxon>
        <taxon>Lophotrochozoa</taxon>
        <taxon>Platyhelminthes</taxon>
        <taxon>Trematoda</taxon>
        <taxon>Digenea</taxon>
        <taxon>Strigeidida</taxon>
        <taxon>Schistosomatoidea</taxon>
        <taxon>Schistosomatidae</taxon>
        <taxon>Schistosoma</taxon>
    </lineage>
</organism>
<sequence length="126" mass="14602">MPVNHSSLRSTSSKGSSPFKRRHPRSLIHVPLNGDLNWTEDMFWTLNNCSNNNNSTMTTKPTAIPTTPNKSVYSPSSPHKINSSFRRRHPYYQSLTPSYRTKLEQFRRIFRDTPVDTERLLVGRLL</sequence>
<evidence type="ECO:0000313" key="3">
    <source>
        <dbReference type="Proteomes" id="UP000277204"/>
    </source>
</evidence>
<feature type="region of interest" description="Disordered" evidence="1">
    <location>
        <begin position="55"/>
        <end position="87"/>
    </location>
</feature>
<dbReference type="Proteomes" id="UP000277204">
    <property type="component" value="Unassembled WGS sequence"/>
</dbReference>
<name>A0A183LSI8_9TREM</name>
<dbReference type="EMBL" id="UZAI01002585">
    <property type="protein sequence ID" value="VDO72919.1"/>
    <property type="molecule type" value="Genomic_DNA"/>
</dbReference>
<evidence type="ECO:0000256" key="1">
    <source>
        <dbReference type="SAM" id="MobiDB-lite"/>
    </source>
</evidence>
<feature type="compositionally biased region" description="Low complexity" evidence="1">
    <location>
        <begin position="1"/>
        <end position="17"/>
    </location>
</feature>
<feature type="compositionally biased region" description="Polar residues" evidence="1">
    <location>
        <begin position="69"/>
        <end position="84"/>
    </location>
</feature>
<accession>A0A183LSI8</accession>
<protein>
    <submittedName>
        <fullName evidence="2">Uncharacterized protein</fullName>
    </submittedName>
</protein>
<keyword evidence="3" id="KW-1185">Reference proteome</keyword>